<dbReference type="Gene3D" id="1.10.760.10">
    <property type="entry name" value="Cytochrome c-like domain"/>
    <property type="match status" value="2"/>
</dbReference>
<evidence type="ECO:0000256" key="7">
    <source>
        <dbReference type="ARBA" id="ARBA00023004"/>
    </source>
</evidence>
<keyword evidence="4" id="KW-0732">Signal</keyword>
<gene>
    <name evidence="10" type="ORF">FHS68_003917</name>
</gene>
<evidence type="ECO:0000256" key="1">
    <source>
        <dbReference type="ARBA" id="ARBA00004418"/>
    </source>
</evidence>
<dbReference type="PANTHER" id="PTHR30600:SF10">
    <property type="entry name" value="BLL6722 PROTEIN"/>
    <property type="match status" value="1"/>
</dbReference>
<keyword evidence="7 8" id="KW-0408">Iron</keyword>
<dbReference type="EC" id="1.11.1.5" evidence="10"/>
<dbReference type="EMBL" id="JAASQJ010000004">
    <property type="protein sequence ID" value="NIJ54730.1"/>
    <property type="molecule type" value="Genomic_DNA"/>
</dbReference>
<reference evidence="10 11" key="1">
    <citation type="submission" date="2020-03" db="EMBL/GenBank/DDBJ databases">
        <title>Genomic Encyclopedia of Type Strains, Phase IV (KMG-IV): sequencing the most valuable type-strain genomes for metagenomic binning, comparative biology and taxonomic classification.</title>
        <authorList>
            <person name="Goeker M."/>
        </authorList>
    </citation>
    <scope>NUCLEOTIDE SEQUENCE [LARGE SCALE GENOMIC DNA]</scope>
    <source>
        <strain evidence="10 11">DSM 102865</strain>
    </source>
</reference>
<comment type="caution">
    <text evidence="10">The sequence shown here is derived from an EMBL/GenBank/DDBJ whole genome shotgun (WGS) entry which is preliminary data.</text>
</comment>
<dbReference type="Pfam" id="PF03150">
    <property type="entry name" value="CCP_MauG"/>
    <property type="match status" value="1"/>
</dbReference>
<evidence type="ECO:0000313" key="11">
    <source>
        <dbReference type="Proteomes" id="UP001179181"/>
    </source>
</evidence>
<evidence type="ECO:0000313" key="10">
    <source>
        <dbReference type="EMBL" id="NIJ54730.1"/>
    </source>
</evidence>
<dbReference type="InterPro" id="IPR026259">
    <property type="entry name" value="MauG/Cytc_peroxidase"/>
</dbReference>
<accession>A0ABX0USW3</accession>
<dbReference type="InterPro" id="IPR036909">
    <property type="entry name" value="Cyt_c-like_dom_sf"/>
</dbReference>
<dbReference type="Proteomes" id="UP001179181">
    <property type="component" value="Unassembled WGS sequence"/>
</dbReference>
<proteinExistence type="predicted"/>
<dbReference type="InterPro" id="IPR051395">
    <property type="entry name" value="Cytochrome_c_Peroxidase/MauG"/>
</dbReference>
<dbReference type="RefSeq" id="WP_167273527.1">
    <property type="nucleotide sequence ID" value="NZ_JAASQJ010000004.1"/>
</dbReference>
<evidence type="ECO:0000256" key="4">
    <source>
        <dbReference type="ARBA" id="ARBA00022729"/>
    </source>
</evidence>
<dbReference type="PIRSF" id="PIRSF000294">
    <property type="entry name" value="Cytochrome-c_peroxidase"/>
    <property type="match status" value="1"/>
</dbReference>
<keyword evidence="10" id="KW-0575">Peroxidase</keyword>
<dbReference type="PANTHER" id="PTHR30600">
    <property type="entry name" value="CYTOCHROME C PEROXIDASE-RELATED"/>
    <property type="match status" value="1"/>
</dbReference>
<feature type="domain" description="Cytochrome c" evidence="9">
    <location>
        <begin position="54"/>
        <end position="189"/>
    </location>
</feature>
<evidence type="ECO:0000259" key="9">
    <source>
        <dbReference type="PROSITE" id="PS51007"/>
    </source>
</evidence>
<evidence type="ECO:0000256" key="6">
    <source>
        <dbReference type="ARBA" id="ARBA00023002"/>
    </source>
</evidence>
<protein>
    <submittedName>
        <fullName evidence="10">Cytochrome c peroxidase</fullName>
        <ecNumber evidence="10">1.11.1.5</ecNumber>
    </submittedName>
</protein>
<keyword evidence="11" id="KW-1185">Reference proteome</keyword>
<dbReference type="PROSITE" id="PS51257">
    <property type="entry name" value="PROKAR_LIPOPROTEIN"/>
    <property type="match status" value="1"/>
</dbReference>
<keyword evidence="6 10" id="KW-0560">Oxidoreductase</keyword>
<organism evidence="10 11">
    <name type="scientific">Dyadobacter arcticus</name>
    <dbReference type="NCBI Taxonomy" id="1078754"/>
    <lineage>
        <taxon>Bacteria</taxon>
        <taxon>Pseudomonadati</taxon>
        <taxon>Bacteroidota</taxon>
        <taxon>Cytophagia</taxon>
        <taxon>Cytophagales</taxon>
        <taxon>Spirosomataceae</taxon>
        <taxon>Dyadobacter</taxon>
    </lineage>
</organism>
<keyword evidence="2 8" id="KW-0349">Heme</keyword>
<comment type="subcellular location">
    <subcellularLocation>
        <location evidence="1">Periplasm</location>
    </subcellularLocation>
</comment>
<evidence type="ECO:0000256" key="3">
    <source>
        <dbReference type="ARBA" id="ARBA00022723"/>
    </source>
</evidence>
<dbReference type="PROSITE" id="PS51007">
    <property type="entry name" value="CYTC"/>
    <property type="match status" value="1"/>
</dbReference>
<evidence type="ECO:0000256" key="2">
    <source>
        <dbReference type="ARBA" id="ARBA00022617"/>
    </source>
</evidence>
<name>A0ABX0USW3_9BACT</name>
<evidence type="ECO:0000256" key="8">
    <source>
        <dbReference type="PROSITE-ProRule" id="PRU00433"/>
    </source>
</evidence>
<dbReference type="GO" id="GO:0004130">
    <property type="term" value="F:cytochrome-c peroxidase activity"/>
    <property type="evidence" value="ECO:0007669"/>
    <property type="project" value="UniProtKB-EC"/>
</dbReference>
<dbReference type="SUPFAM" id="SSF46626">
    <property type="entry name" value="Cytochrome c"/>
    <property type="match status" value="2"/>
</dbReference>
<sequence length="387" mass="42209">MKTFQTTCSIIITAIYVLSVYSCQPAELVVAPQQSFGALPLMTDAPADNPQTAAKIALGKLLFYDPVLSGNKDVACATCHHPNFGYSDGLELPLGVGAQGQGLTRHFTTSGKIPLTKRNSPSLLNVAFNGIDEGSNYDPANAPMFYDLRTKSLENQSLMPISTFEEMRGDAFTQTNAIDSVIARLRAIPTYNKSFKEAFKTELAVTAVNLGKALAAYERTLLANNSPFDRYQRGEKSAMSDAQKRGMVLFLQNGCNACHNGPMFSDYKTHVLGVVDNEKLGFSDKGQDDNYAFRTPTLRNVSLTAPYMHSGKQQTLEEVLNFYDLVRDGGAALNSNVKVNQLDSLLKPRVTQSSDLVEFLRALTDHSFDKSVPANVPSRLPVGGNLN</sequence>
<keyword evidence="3 8" id="KW-0479">Metal-binding</keyword>
<evidence type="ECO:0000256" key="5">
    <source>
        <dbReference type="ARBA" id="ARBA00022764"/>
    </source>
</evidence>
<dbReference type="InterPro" id="IPR004852">
    <property type="entry name" value="Di-haem_cyt_c_peroxidsae"/>
</dbReference>
<dbReference type="InterPro" id="IPR009056">
    <property type="entry name" value="Cyt_c-like_dom"/>
</dbReference>
<keyword evidence="5" id="KW-0574">Periplasm</keyword>